<sequence>MNRTLGSFSNSQYNQKLINYLKLIESQPTICSLAVYNSFKSEELLHFRKMFCNELDNTITGSELFSGELLTSINYKVYYNEAYNDLKVEFILMNYLIEKGLSLRILDKNEVSPRQFGKISPRRLTRTKFRLDGLERQVSPRRLTEQSFT</sequence>
<comment type="caution">
    <text evidence="1">The sequence shown here is derived from an EMBL/GenBank/DDBJ whole genome shotgun (WGS) entry which is preliminary data.</text>
</comment>
<organism evidence="1 2">
    <name type="scientific">Glomus cerebriforme</name>
    <dbReference type="NCBI Taxonomy" id="658196"/>
    <lineage>
        <taxon>Eukaryota</taxon>
        <taxon>Fungi</taxon>
        <taxon>Fungi incertae sedis</taxon>
        <taxon>Mucoromycota</taxon>
        <taxon>Glomeromycotina</taxon>
        <taxon>Glomeromycetes</taxon>
        <taxon>Glomerales</taxon>
        <taxon>Glomeraceae</taxon>
        <taxon>Glomus</taxon>
    </lineage>
</organism>
<dbReference type="OrthoDB" id="2419096at2759"/>
<keyword evidence="2" id="KW-1185">Reference proteome</keyword>
<dbReference type="AlphaFoldDB" id="A0A397T756"/>
<dbReference type="EMBL" id="QKYT01000136">
    <property type="protein sequence ID" value="RIA92067.1"/>
    <property type="molecule type" value="Genomic_DNA"/>
</dbReference>
<proteinExistence type="predicted"/>
<accession>A0A397T756</accession>
<gene>
    <name evidence="1" type="ORF">C1645_821227</name>
</gene>
<name>A0A397T756_9GLOM</name>
<evidence type="ECO:0000313" key="2">
    <source>
        <dbReference type="Proteomes" id="UP000265703"/>
    </source>
</evidence>
<evidence type="ECO:0000313" key="1">
    <source>
        <dbReference type="EMBL" id="RIA92067.1"/>
    </source>
</evidence>
<reference evidence="1 2" key="1">
    <citation type="submission" date="2018-06" db="EMBL/GenBank/DDBJ databases">
        <title>Comparative genomics reveals the genomic features of Rhizophagus irregularis, R. cerebriforme, R. diaphanum and Gigaspora rosea, and their symbiotic lifestyle signature.</title>
        <authorList>
            <person name="Morin E."/>
            <person name="San Clemente H."/>
            <person name="Chen E.C.H."/>
            <person name="De La Providencia I."/>
            <person name="Hainaut M."/>
            <person name="Kuo A."/>
            <person name="Kohler A."/>
            <person name="Murat C."/>
            <person name="Tang N."/>
            <person name="Roy S."/>
            <person name="Loubradou J."/>
            <person name="Henrissat B."/>
            <person name="Grigoriev I.V."/>
            <person name="Corradi N."/>
            <person name="Roux C."/>
            <person name="Martin F.M."/>
        </authorList>
    </citation>
    <scope>NUCLEOTIDE SEQUENCE [LARGE SCALE GENOMIC DNA]</scope>
    <source>
        <strain evidence="1 2">DAOM 227022</strain>
    </source>
</reference>
<protein>
    <submittedName>
        <fullName evidence="1">Uncharacterized protein</fullName>
    </submittedName>
</protein>
<dbReference type="Proteomes" id="UP000265703">
    <property type="component" value="Unassembled WGS sequence"/>
</dbReference>